<dbReference type="Proteomes" id="UP001359559">
    <property type="component" value="Unassembled WGS sequence"/>
</dbReference>
<evidence type="ECO:0000313" key="1">
    <source>
        <dbReference type="EMBL" id="KAK7264400.1"/>
    </source>
</evidence>
<protein>
    <submittedName>
        <fullName evidence="1">Uncharacterized protein</fullName>
    </submittedName>
</protein>
<name>A0AAN9I5H7_CLITE</name>
<proteinExistence type="predicted"/>
<sequence length="167" mass="18513">MNVWWSLNIICHVGKYDISDASSDDFCPLPLVFDSLTPSVSFRACLLHSLSLDSQRCLPHLVTPSHSVGASLSHLVPHCLRRLVEPIQDPSIDTASVSASFSKASLTLELIVCCYVKIHDSLIHCLLKGIRPLLRDTQSRVRNRLHVLFGQLSPGVLRAYQLCLSVL</sequence>
<dbReference type="EMBL" id="JAYKXN010000008">
    <property type="protein sequence ID" value="KAK7264400.1"/>
    <property type="molecule type" value="Genomic_DNA"/>
</dbReference>
<gene>
    <name evidence="1" type="ORF">RJT34_32009</name>
</gene>
<dbReference type="AlphaFoldDB" id="A0AAN9I5H7"/>
<evidence type="ECO:0000313" key="2">
    <source>
        <dbReference type="Proteomes" id="UP001359559"/>
    </source>
</evidence>
<keyword evidence="2" id="KW-1185">Reference proteome</keyword>
<accession>A0AAN9I5H7</accession>
<comment type="caution">
    <text evidence="1">The sequence shown here is derived from an EMBL/GenBank/DDBJ whole genome shotgun (WGS) entry which is preliminary data.</text>
</comment>
<reference evidence="1 2" key="1">
    <citation type="submission" date="2024-01" db="EMBL/GenBank/DDBJ databases">
        <title>The genomes of 5 underutilized Papilionoideae crops provide insights into root nodulation and disease resistance.</title>
        <authorList>
            <person name="Yuan L."/>
        </authorList>
    </citation>
    <scope>NUCLEOTIDE SEQUENCE [LARGE SCALE GENOMIC DNA]</scope>
    <source>
        <strain evidence="1">LY-2023</strain>
        <tissue evidence="1">Leaf</tissue>
    </source>
</reference>
<organism evidence="1 2">
    <name type="scientific">Clitoria ternatea</name>
    <name type="common">Butterfly pea</name>
    <dbReference type="NCBI Taxonomy" id="43366"/>
    <lineage>
        <taxon>Eukaryota</taxon>
        <taxon>Viridiplantae</taxon>
        <taxon>Streptophyta</taxon>
        <taxon>Embryophyta</taxon>
        <taxon>Tracheophyta</taxon>
        <taxon>Spermatophyta</taxon>
        <taxon>Magnoliopsida</taxon>
        <taxon>eudicotyledons</taxon>
        <taxon>Gunneridae</taxon>
        <taxon>Pentapetalae</taxon>
        <taxon>rosids</taxon>
        <taxon>fabids</taxon>
        <taxon>Fabales</taxon>
        <taxon>Fabaceae</taxon>
        <taxon>Papilionoideae</taxon>
        <taxon>50 kb inversion clade</taxon>
        <taxon>NPAAA clade</taxon>
        <taxon>indigoferoid/millettioid clade</taxon>
        <taxon>Phaseoleae</taxon>
        <taxon>Clitoria</taxon>
    </lineage>
</organism>